<gene>
    <name evidence="5" type="ORF">L207DRAFT_547680</name>
</gene>
<dbReference type="InterPro" id="IPR042099">
    <property type="entry name" value="ANL_N_sf"/>
</dbReference>
<reference evidence="5 6" key="1">
    <citation type="submission" date="2016-04" db="EMBL/GenBank/DDBJ databases">
        <title>A degradative enzymes factory behind the ericoid mycorrhizal symbiosis.</title>
        <authorList>
            <consortium name="DOE Joint Genome Institute"/>
            <person name="Martino E."/>
            <person name="Morin E."/>
            <person name="Grelet G."/>
            <person name="Kuo A."/>
            <person name="Kohler A."/>
            <person name="Daghino S."/>
            <person name="Barry K."/>
            <person name="Choi C."/>
            <person name="Cichocki N."/>
            <person name="Clum A."/>
            <person name="Copeland A."/>
            <person name="Hainaut M."/>
            <person name="Haridas S."/>
            <person name="Labutti K."/>
            <person name="Lindquist E."/>
            <person name="Lipzen A."/>
            <person name="Khouja H.-R."/>
            <person name="Murat C."/>
            <person name="Ohm R."/>
            <person name="Olson A."/>
            <person name="Spatafora J."/>
            <person name="Veneault-Fourrey C."/>
            <person name="Henrissat B."/>
            <person name="Grigoriev I."/>
            <person name="Martin F."/>
            <person name="Perotto S."/>
        </authorList>
    </citation>
    <scope>NUCLEOTIDE SEQUENCE [LARGE SCALE GENOMIC DNA]</scope>
    <source>
        <strain evidence="5 6">F</strain>
    </source>
</reference>
<evidence type="ECO:0000256" key="2">
    <source>
        <dbReference type="ARBA" id="ARBA00006432"/>
    </source>
</evidence>
<feature type="domain" description="AMP-binding enzyme C-terminal" evidence="4">
    <location>
        <begin position="472"/>
        <end position="551"/>
    </location>
</feature>
<dbReference type="Pfam" id="PF00501">
    <property type="entry name" value="AMP-binding"/>
    <property type="match status" value="1"/>
</dbReference>
<dbReference type="OrthoDB" id="10253115at2759"/>
<evidence type="ECO:0000259" key="4">
    <source>
        <dbReference type="Pfam" id="PF13193"/>
    </source>
</evidence>
<dbReference type="InterPro" id="IPR025110">
    <property type="entry name" value="AMP-bd_C"/>
</dbReference>
<protein>
    <submittedName>
        <fullName evidence="5">Acetyl-CoA synthetase-like protein</fullName>
    </submittedName>
</protein>
<dbReference type="GO" id="GO:0006631">
    <property type="term" value="P:fatty acid metabolic process"/>
    <property type="evidence" value="ECO:0007669"/>
    <property type="project" value="TreeGrafter"/>
</dbReference>
<dbReference type="SUPFAM" id="SSF56801">
    <property type="entry name" value="Acetyl-CoA synthetase-like"/>
    <property type="match status" value="1"/>
</dbReference>
<evidence type="ECO:0000256" key="1">
    <source>
        <dbReference type="ARBA" id="ARBA00004924"/>
    </source>
</evidence>
<feature type="domain" description="AMP-dependent synthetase/ligase" evidence="3">
    <location>
        <begin position="33"/>
        <end position="417"/>
    </location>
</feature>
<comment type="pathway">
    <text evidence="1">Siderophore biosynthesis.</text>
</comment>
<dbReference type="STRING" id="1149755.A0A2J6R501"/>
<sequence length="574" mass="63669">MDTNTSLELAPQLSFLVGECQTPLWKITLTELLQQQVQLNPSRECIVFPEYSYRATYSHLYETTIQVAKGLRTIGIGRGDRIGILAGNMPAYVELFFAASHVGAAYVVLNTNYTPKELQLALKHSGCKVVFVATSIGKTPTSGILQMLSSSMRESELIELEHVILLKKQEEWKFKTYDQLRDDGSNHPQEDLDSTMKSVTAGDICNLQFTSGTTGSPKAAMLTHQNLVNNGRFVGDRMRLTSKDIICCPPPLFHCFGLVLGLLAVISHGGCIVFPSETFQPPAVLKAVVEERCTGLHGVPAMFSAELELARTLSQQMNFSSLRTGIVAGAPVSRKLMAELQDKFNMVETTITYGMTETSPASFMSFTDDPIQKRLTTVGKILPHTKAKIVDKNGKIVPVGTRGEICVAGFQLQRGYWRDPKQTAEAMHRDDEGCIWMRTGDEGVFDEQGYCSITGRIKDIIIRGGENIYPLEIEERLAQHKSIVQSSVLGLPHEKYGEVVGAFLQPRLSEVRPSAKHLKEFVRQTLGWHKAPEHIFWLEAGEDFPKTGSGKIQKYILSQRGALKLRQCARSSSL</sequence>
<dbReference type="AlphaFoldDB" id="A0A2J6R501"/>
<dbReference type="PANTHER" id="PTHR43201">
    <property type="entry name" value="ACYL-COA SYNTHETASE"/>
    <property type="match status" value="1"/>
</dbReference>
<dbReference type="EMBL" id="KZ613955">
    <property type="protein sequence ID" value="PMD33601.1"/>
    <property type="molecule type" value="Genomic_DNA"/>
</dbReference>
<comment type="similarity">
    <text evidence="2">Belongs to the ATP-dependent AMP-binding enzyme family.</text>
</comment>
<dbReference type="InterPro" id="IPR045851">
    <property type="entry name" value="AMP-bd_C_sf"/>
</dbReference>
<dbReference type="Gene3D" id="3.40.50.12780">
    <property type="entry name" value="N-terminal domain of ligase-like"/>
    <property type="match status" value="1"/>
</dbReference>
<name>A0A2J6R501_HYAVF</name>
<dbReference type="InterPro" id="IPR020845">
    <property type="entry name" value="AMP-binding_CS"/>
</dbReference>
<dbReference type="InterPro" id="IPR000873">
    <property type="entry name" value="AMP-dep_synth/lig_dom"/>
</dbReference>
<evidence type="ECO:0000313" key="6">
    <source>
        <dbReference type="Proteomes" id="UP000235786"/>
    </source>
</evidence>
<dbReference type="PANTHER" id="PTHR43201:SF6">
    <property type="entry name" value="ACYL COA SYNTHETASE (EUROFUNG)"/>
    <property type="match status" value="1"/>
</dbReference>
<evidence type="ECO:0000259" key="3">
    <source>
        <dbReference type="Pfam" id="PF00501"/>
    </source>
</evidence>
<proteinExistence type="inferred from homology"/>
<dbReference type="PROSITE" id="PS00455">
    <property type="entry name" value="AMP_BINDING"/>
    <property type="match status" value="1"/>
</dbReference>
<accession>A0A2J6R501</accession>
<dbReference type="Proteomes" id="UP000235786">
    <property type="component" value="Unassembled WGS sequence"/>
</dbReference>
<keyword evidence="6" id="KW-1185">Reference proteome</keyword>
<dbReference type="GO" id="GO:0031956">
    <property type="term" value="F:medium-chain fatty acid-CoA ligase activity"/>
    <property type="evidence" value="ECO:0007669"/>
    <property type="project" value="TreeGrafter"/>
</dbReference>
<dbReference type="FunFam" id="3.40.50.12780:FF:000003">
    <property type="entry name" value="Long-chain-fatty-acid--CoA ligase FadD"/>
    <property type="match status" value="1"/>
</dbReference>
<evidence type="ECO:0000313" key="5">
    <source>
        <dbReference type="EMBL" id="PMD33601.1"/>
    </source>
</evidence>
<dbReference type="Pfam" id="PF13193">
    <property type="entry name" value="AMP-binding_C"/>
    <property type="match status" value="1"/>
</dbReference>
<organism evidence="5 6">
    <name type="scientific">Hyaloscypha variabilis (strain UAMH 11265 / GT02V1 / F)</name>
    <name type="common">Meliniomyces variabilis</name>
    <dbReference type="NCBI Taxonomy" id="1149755"/>
    <lineage>
        <taxon>Eukaryota</taxon>
        <taxon>Fungi</taxon>
        <taxon>Dikarya</taxon>
        <taxon>Ascomycota</taxon>
        <taxon>Pezizomycotina</taxon>
        <taxon>Leotiomycetes</taxon>
        <taxon>Helotiales</taxon>
        <taxon>Hyaloscyphaceae</taxon>
        <taxon>Hyaloscypha</taxon>
        <taxon>Hyaloscypha variabilis</taxon>
    </lineage>
</organism>
<dbReference type="Gene3D" id="3.30.300.30">
    <property type="match status" value="1"/>
</dbReference>